<dbReference type="EMBL" id="KZ679287">
    <property type="protein sequence ID" value="PTB34938.1"/>
    <property type="molecule type" value="Genomic_DNA"/>
</dbReference>
<protein>
    <submittedName>
        <fullName evidence="1">Uncharacterized protein</fullName>
    </submittedName>
</protein>
<gene>
    <name evidence="1" type="ORF">M441DRAFT_154551</name>
</gene>
<proteinExistence type="predicted"/>
<dbReference type="STRING" id="1042311.A0A2T3YQU9"/>
<accession>A0A2T3YQU9</accession>
<dbReference type="OrthoDB" id="4766886at2759"/>
<dbReference type="AlphaFoldDB" id="A0A2T3YQU9"/>
<name>A0A2T3YQU9_TRIA4</name>
<evidence type="ECO:0000313" key="1">
    <source>
        <dbReference type="EMBL" id="PTB34938.1"/>
    </source>
</evidence>
<reference evidence="1 2" key="1">
    <citation type="submission" date="2016-07" db="EMBL/GenBank/DDBJ databases">
        <title>Multiple horizontal gene transfer events from other fungi enriched the ability of initially mycotrophic Trichoderma (Ascomycota) to feed on dead plant biomass.</title>
        <authorList>
            <consortium name="DOE Joint Genome Institute"/>
            <person name="Aerts A."/>
            <person name="Atanasova L."/>
            <person name="Chenthamara K."/>
            <person name="Zhang J."/>
            <person name="Grujic M."/>
            <person name="Henrissat B."/>
            <person name="Kuo A."/>
            <person name="Salamov A."/>
            <person name="Lipzen A."/>
            <person name="Labutti K."/>
            <person name="Barry K."/>
            <person name="Miao Y."/>
            <person name="Rahimi M.J."/>
            <person name="Shen Q."/>
            <person name="Grigoriev I.V."/>
            <person name="Kubicek C.P."/>
            <person name="Druzhinina I.S."/>
        </authorList>
    </citation>
    <scope>NUCLEOTIDE SEQUENCE [LARGE SCALE GENOMIC DNA]</scope>
    <source>
        <strain evidence="1 2">CBS 433.97</strain>
    </source>
</reference>
<dbReference type="Proteomes" id="UP000240493">
    <property type="component" value="Unassembled WGS sequence"/>
</dbReference>
<sequence>MTLQTLLELKANAPGLPGPYLQENLAPYRAIDVLGTKTLQVVTVIGGLQKRATLLRYFGLSRQSAPGYSVALCPWPGNSDKIFLDCELHLQPDSAINKIVGGFQPGHLHYHLLQHPPHKALGVAYSFYYNVLSLFSDLIVLFVSDTGGLKRVINILCYWMQEGLERRHQHRAYISLVFGEGNEIRDEVVMGRLEIAMLYRLRTMNTQTDYTLAQIQQTRKRLFNISIIRHTKNLVSAIDKALLAGTIYRAEAGLNFSAINWKLLFQEATVHYGKQKYSHFNVISASRLHYPVPKHLSACIMDVFRSCEESHEIPYIIASALAMDAFPPRMQSFPPDQVFETLYREAVHQCEKNAKIPNVTLKIKLFFSTLELEPWRFKHTPCRVCSSNNVTIIKLKPPTAGNRILHLRLLQAVSNQLLCHLFYIELKTMPMFYYSPEVITIVIRCRLNPGHALLDLLFRIHRLRICFYYQCDEITEMKALVCTEDVIQKCREMQPFERKFKIKVLSPTAAISIDMDGIDGEKYSISNCPYRVDHLIEDQGLNNPYRRTALQIDRNKDSLQSKPILQLEVAKTIDTLELLV</sequence>
<keyword evidence="2" id="KW-1185">Reference proteome</keyword>
<evidence type="ECO:0000313" key="2">
    <source>
        <dbReference type="Proteomes" id="UP000240493"/>
    </source>
</evidence>
<organism evidence="1 2">
    <name type="scientific">Trichoderma asperellum (strain ATCC 204424 / CBS 433.97 / NBRC 101777)</name>
    <dbReference type="NCBI Taxonomy" id="1042311"/>
    <lineage>
        <taxon>Eukaryota</taxon>
        <taxon>Fungi</taxon>
        <taxon>Dikarya</taxon>
        <taxon>Ascomycota</taxon>
        <taxon>Pezizomycotina</taxon>
        <taxon>Sordariomycetes</taxon>
        <taxon>Hypocreomycetidae</taxon>
        <taxon>Hypocreales</taxon>
        <taxon>Hypocreaceae</taxon>
        <taxon>Trichoderma</taxon>
    </lineage>
</organism>